<proteinExistence type="predicted"/>
<keyword evidence="2" id="KW-1185">Reference proteome</keyword>
<evidence type="ECO:0000313" key="2">
    <source>
        <dbReference type="Proteomes" id="UP000287144"/>
    </source>
</evidence>
<evidence type="ECO:0000313" key="1">
    <source>
        <dbReference type="EMBL" id="RSL94310.1"/>
    </source>
</evidence>
<name>A0A428SX75_9HYPO</name>
<dbReference type="AlphaFoldDB" id="A0A428SX75"/>
<sequence length="108" mass="11754">MRQYPQTYLITGGNRGVGRGFVQHSLATPFTTVIAANAPRGLGSRLLIVQMTSGDEQSVKTTIRVLQDNGDIEKLDVVIANASVVQEKLCRLVDVSPEEMESLIRVNA</sequence>
<dbReference type="EMBL" id="NKCK01000169">
    <property type="protein sequence ID" value="RSL94310.1"/>
    <property type="molecule type" value="Genomic_DNA"/>
</dbReference>
<dbReference type="InterPro" id="IPR036291">
    <property type="entry name" value="NAD(P)-bd_dom_sf"/>
</dbReference>
<dbReference type="PRINTS" id="PR00081">
    <property type="entry name" value="GDHRDH"/>
</dbReference>
<dbReference type="Proteomes" id="UP000287144">
    <property type="component" value="Unassembled WGS sequence"/>
</dbReference>
<accession>A0A428SX75</accession>
<protein>
    <submittedName>
        <fullName evidence="1">Uncharacterized protein</fullName>
    </submittedName>
</protein>
<dbReference type="InterPro" id="IPR002347">
    <property type="entry name" value="SDR_fam"/>
</dbReference>
<reference evidence="1 2" key="1">
    <citation type="submission" date="2017-06" db="EMBL/GenBank/DDBJ databases">
        <title>Comparative genomic analysis of Ambrosia Fusariam Clade fungi.</title>
        <authorList>
            <person name="Stajich J.E."/>
            <person name="Carrillo J."/>
            <person name="Kijimoto T."/>
            <person name="Eskalen A."/>
            <person name="O'Donnell K."/>
            <person name="Kasson M."/>
        </authorList>
    </citation>
    <scope>NUCLEOTIDE SEQUENCE [LARGE SCALE GENOMIC DNA]</scope>
    <source>
        <strain evidence="1 2">NRRL62579</strain>
    </source>
</reference>
<organism evidence="1 2">
    <name type="scientific">Fusarium oligoseptatum</name>
    <dbReference type="NCBI Taxonomy" id="2604345"/>
    <lineage>
        <taxon>Eukaryota</taxon>
        <taxon>Fungi</taxon>
        <taxon>Dikarya</taxon>
        <taxon>Ascomycota</taxon>
        <taxon>Pezizomycotina</taxon>
        <taxon>Sordariomycetes</taxon>
        <taxon>Hypocreomycetidae</taxon>
        <taxon>Hypocreales</taxon>
        <taxon>Nectriaceae</taxon>
        <taxon>Fusarium</taxon>
        <taxon>Fusarium solani species complex</taxon>
    </lineage>
</organism>
<gene>
    <name evidence="1" type="ORF">CEP52_012696</name>
</gene>
<dbReference type="Pfam" id="PF00106">
    <property type="entry name" value="adh_short"/>
    <property type="match status" value="1"/>
</dbReference>
<dbReference type="Gene3D" id="3.40.50.720">
    <property type="entry name" value="NAD(P)-binding Rossmann-like Domain"/>
    <property type="match status" value="1"/>
</dbReference>
<dbReference type="SUPFAM" id="SSF51735">
    <property type="entry name" value="NAD(P)-binding Rossmann-fold domains"/>
    <property type="match status" value="1"/>
</dbReference>
<comment type="caution">
    <text evidence="1">The sequence shown here is derived from an EMBL/GenBank/DDBJ whole genome shotgun (WGS) entry which is preliminary data.</text>
</comment>